<dbReference type="SMART" id="SM00220">
    <property type="entry name" value="S_TKc"/>
    <property type="match status" value="1"/>
</dbReference>
<keyword evidence="2" id="KW-0547">Nucleotide-binding</keyword>
<evidence type="ECO:0000256" key="4">
    <source>
        <dbReference type="ARBA" id="ARBA00058225"/>
    </source>
</evidence>
<dbReference type="AlphaFoldDB" id="A0A2I0X087"/>
<accession>A0A2I0X087</accession>
<evidence type="ECO:0000313" key="6">
    <source>
        <dbReference type="EMBL" id="PKU81320.1"/>
    </source>
</evidence>
<dbReference type="STRING" id="906689.A0A2I0X087"/>
<evidence type="ECO:0000313" key="7">
    <source>
        <dbReference type="Proteomes" id="UP000233837"/>
    </source>
</evidence>
<dbReference type="InterPro" id="IPR045269">
    <property type="entry name" value="Atg1-like"/>
</dbReference>
<dbReference type="GO" id="GO:0005829">
    <property type="term" value="C:cytosol"/>
    <property type="evidence" value="ECO:0007669"/>
    <property type="project" value="TreeGrafter"/>
</dbReference>
<dbReference type="PANTHER" id="PTHR24348">
    <property type="entry name" value="SERINE/THREONINE-PROTEIN KINASE UNC-51-RELATED"/>
    <property type="match status" value="1"/>
</dbReference>
<feature type="domain" description="Protein kinase" evidence="5">
    <location>
        <begin position="31"/>
        <end position="289"/>
    </location>
</feature>
<dbReference type="PROSITE" id="PS00108">
    <property type="entry name" value="PROTEIN_KINASE_ST"/>
    <property type="match status" value="1"/>
</dbReference>
<dbReference type="EMBL" id="KZ502262">
    <property type="protein sequence ID" value="PKU81320.1"/>
    <property type="molecule type" value="Genomic_DNA"/>
</dbReference>
<dbReference type="Gene3D" id="1.10.510.10">
    <property type="entry name" value="Transferase(Phosphotransferase) domain 1"/>
    <property type="match status" value="1"/>
</dbReference>
<keyword evidence="3" id="KW-0067">ATP-binding</keyword>
<dbReference type="Proteomes" id="UP000233837">
    <property type="component" value="Unassembled WGS sequence"/>
</dbReference>
<evidence type="ECO:0000256" key="1">
    <source>
        <dbReference type="ARBA" id="ARBA00006234"/>
    </source>
</evidence>
<keyword evidence="6" id="KW-0418">Kinase</keyword>
<dbReference type="FunFam" id="1.10.510.10:FF:000571">
    <property type="entry name" value="Maternal embryonic leucine zipper kinase"/>
    <property type="match status" value="1"/>
</dbReference>
<comment type="function">
    <text evidence="4">CIPK serine-threonine protein kinases interact with CBL proteins. Binding of a CBL protein to the regulatory NAF domain of CIPK protein lead to the activation of the kinase in a calcium-dependent manner.</text>
</comment>
<evidence type="ECO:0000259" key="5">
    <source>
        <dbReference type="PROSITE" id="PS50011"/>
    </source>
</evidence>
<dbReference type="InterPro" id="IPR000719">
    <property type="entry name" value="Prot_kinase_dom"/>
</dbReference>
<dbReference type="GO" id="GO:0000407">
    <property type="term" value="C:phagophore assembly site"/>
    <property type="evidence" value="ECO:0007669"/>
    <property type="project" value="TreeGrafter"/>
</dbReference>
<evidence type="ECO:0000256" key="2">
    <source>
        <dbReference type="ARBA" id="ARBA00022741"/>
    </source>
</evidence>
<evidence type="ECO:0000256" key="3">
    <source>
        <dbReference type="ARBA" id="ARBA00022840"/>
    </source>
</evidence>
<name>A0A2I0X087_9ASPA</name>
<proteinExistence type="inferred from homology"/>
<dbReference type="GO" id="GO:0000045">
    <property type="term" value="P:autophagosome assembly"/>
    <property type="evidence" value="ECO:0007669"/>
    <property type="project" value="TreeGrafter"/>
</dbReference>
<dbReference type="Pfam" id="PF00069">
    <property type="entry name" value="Pkinase"/>
    <property type="match status" value="1"/>
</dbReference>
<dbReference type="GO" id="GO:0004674">
    <property type="term" value="F:protein serine/threonine kinase activity"/>
    <property type="evidence" value="ECO:0007669"/>
    <property type="project" value="InterPro"/>
</dbReference>
<reference evidence="6 7" key="2">
    <citation type="journal article" date="2017" name="Nature">
        <title>The Apostasia genome and the evolution of orchids.</title>
        <authorList>
            <person name="Zhang G.Q."/>
            <person name="Liu K.W."/>
            <person name="Li Z."/>
            <person name="Lohaus R."/>
            <person name="Hsiao Y.Y."/>
            <person name="Niu S.C."/>
            <person name="Wang J.Y."/>
            <person name="Lin Y.C."/>
            <person name="Xu Q."/>
            <person name="Chen L.J."/>
            <person name="Yoshida K."/>
            <person name="Fujiwara S."/>
            <person name="Wang Z.W."/>
            <person name="Zhang Y.Q."/>
            <person name="Mitsuda N."/>
            <person name="Wang M."/>
            <person name="Liu G.H."/>
            <person name="Pecoraro L."/>
            <person name="Huang H.X."/>
            <person name="Xiao X.J."/>
            <person name="Lin M."/>
            <person name="Wu X.Y."/>
            <person name="Wu W.L."/>
            <person name="Chen Y.Y."/>
            <person name="Chang S.B."/>
            <person name="Sakamoto S."/>
            <person name="Ohme-Takagi M."/>
            <person name="Yagi M."/>
            <person name="Zeng S.J."/>
            <person name="Shen C.Y."/>
            <person name="Yeh C.M."/>
            <person name="Luo Y.B."/>
            <person name="Tsai W.C."/>
            <person name="Van de Peer Y."/>
            <person name="Liu Z.J."/>
        </authorList>
    </citation>
    <scope>NUCLEOTIDE SEQUENCE [LARGE SCALE GENOMIC DNA]</scope>
    <source>
        <tissue evidence="6">The whole plant</tissue>
    </source>
</reference>
<organism evidence="6 7">
    <name type="scientific">Dendrobium catenatum</name>
    <dbReference type="NCBI Taxonomy" id="906689"/>
    <lineage>
        <taxon>Eukaryota</taxon>
        <taxon>Viridiplantae</taxon>
        <taxon>Streptophyta</taxon>
        <taxon>Embryophyta</taxon>
        <taxon>Tracheophyta</taxon>
        <taxon>Spermatophyta</taxon>
        <taxon>Magnoliopsida</taxon>
        <taxon>Liliopsida</taxon>
        <taxon>Asparagales</taxon>
        <taxon>Orchidaceae</taxon>
        <taxon>Epidendroideae</taxon>
        <taxon>Malaxideae</taxon>
        <taxon>Dendrobiinae</taxon>
        <taxon>Dendrobium</taxon>
    </lineage>
</organism>
<sequence>MDYVERRQRMKADAADSDDISASIADLDEYEVKERLGGEAPFTEVWRAVHRSSRQDVAVKRVQLSGITRNLRECLECELSFLASVRHPNIIKLFEVIRGNGCIFLVLEFCAGGDLAAYIKQHGRLHEPIVRKFMIQLGSGLSVLHSNHIIHRDLKPENILLSTPTSDAVLKIADFGLSRVVHPGEFADAVCGSPLYMAPEVMQFQKYDNKVDMWSVGAILFELLNGYPPFRGKNNVQLLKSIRDSTSLPFSEFILPSLHSDSIDICRRLLCKNPVSRLSFDEFFKHNFFK</sequence>
<dbReference type="SUPFAM" id="SSF56112">
    <property type="entry name" value="Protein kinase-like (PK-like)"/>
    <property type="match status" value="1"/>
</dbReference>
<dbReference type="GO" id="GO:0010506">
    <property type="term" value="P:regulation of autophagy"/>
    <property type="evidence" value="ECO:0007669"/>
    <property type="project" value="InterPro"/>
</dbReference>
<dbReference type="PANTHER" id="PTHR24348:SF53">
    <property type="entry name" value="SERINE_THREONINE-PROTEIN KINASE ATG1T"/>
    <property type="match status" value="1"/>
</dbReference>
<dbReference type="InterPro" id="IPR011009">
    <property type="entry name" value="Kinase-like_dom_sf"/>
</dbReference>
<dbReference type="GO" id="GO:0005776">
    <property type="term" value="C:autophagosome"/>
    <property type="evidence" value="ECO:0007669"/>
    <property type="project" value="TreeGrafter"/>
</dbReference>
<gene>
    <name evidence="6" type="primary">CIPK23</name>
    <name evidence="6" type="ORF">MA16_Dca025044</name>
</gene>
<keyword evidence="7" id="KW-1185">Reference proteome</keyword>
<dbReference type="GO" id="GO:0005524">
    <property type="term" value="F:ATP binding"/>
    <property type="evidence" value="ECO:0007669"/>
    <property type="project" value="UniProtKB-KW"/>
</dbReference>
<dbReference type="InterPro" id="IPR008271">
    <property type="entry name" value="Ser/Thr_kinase_AS"/>
</dbReference>
<dbReference type="GO" id="GO:0016020">
    <property type="term" value="C:membrane"/>
    <property type="evidence" value="ECO:0007669"/>
    <property type="project" value="TreeGrafter"/>
</dbReference>
<dbReference type="PROSITE" id="PS50011">
    <property type="entry name" value="PROTEIN_KINASE_DOM"/>
    <property type="match status" value="1"/>
</dbReference>
<keyword evidence="6" id="KW-0808">Transferase</keyword>
<protein>
    <submittedName>
        <fullName evidence="6">CBL-interacting serine/threonine-protein kinase 23</fullName>
    </submittedName>
</protein>
<reference evidence="6 7" key="1">
    <citation type="journal article" date="2016" name="Sci. Rep.">
        <title>The Dendrobium catenatum Lindl. genome sequence provides insights into polysaccharide synthase, floral development and adaptive evolution.</title>
        <authorList>
            <person name="Zhang G.Q."/>
            <person name="Xu Q."/>
            <person name="Bian C."/>
            <person name="Tsai W.C."/>
            <person name="Yeh C.M."/>
            <person name="Liu K.W."/>
            <person name="Yoshida K."/>
            <person name="Zhang L.S."/>
            <person name="Chang S.B."/>
            <person name="Chen F."/>
            <person name="Shi Y."/>
            <person name="Su Y.Y."/>
            <person name="Zhang Y.Q."/>
            <person name="Chen L.J."/>
            <person name="Yin Y."/>
            <person name="Lin M."/>
            <person name="Huang H."/>
            <person name="Deng H."/>
            <person name="Wang Z.W."/>
            <person name="Zhu S.L."/>
            <person name="Zhao X."/>
            <person name="Deng C."/>
            <person name="Niu S.C."/>
            <person name="Huang J."/>
            <person name="Wang M."/>
            <person name="Liu G.H."/>
            <person name="Yang H.J."/>
            <person name="Xiao X.J."/>
            <person name="Hsiao Y.Y."/>
            <person name="Wu W.L."/>
            <person name="Chen Y.Y."/>
            <person name="Mitsuda N."/>
            <person name="Ohme-Takagi M."/>
            <person name="Luo Y.B."/>
            <person name="Van de Peer Y."/>
            <person name="Liu Z.J."/>
        </authorList>
    </citation>
    <scope>NUCLEOTIDE SEQUENCE [LARGE SCALE GENOMIC DNA]</scope>
    <source>
        <tissue evidence="6">The whole plant</tissue>
    </source>
</reference>
<dbReference type="OrthoDB" id="346907at2759"/>
<comment type="similarity">
    <text evidence="1">Belongs to the protein kinase superfamily. CAMK Ser/Thr protein kinase family. SNF1 subfamily.</text>
</comment>